<dbReference type="InterPro" id="IPR002999">
    <property type="entry name" value="Tudor"/>
</dbReference>
<dbReference type="Proteomes" id="UP000000304">
    <property type="component" value="Unassembled WGS sequence"/>
</dbReference>
<dbReference type="HOGENOM" id="CLU_531314_0_0_1"/>
<dbReference type="STRING" id="7240.B4NU22"/>
<dbReference type="GO" id="GO:0019100">
    <property type="term" value="P:male germ-line sex determination"/>
    <property type="evidence" value="ECO:0007669"/>
    <property type="project" value="EnsemblMetazoa"/>
</dbReference>
<keyword evidence="4" id="KW-1185">Reference proteome</keyword>
<feature type="compositionally biased region" description="Gly residues" evidence="1">
    <location>
        <begin position="565"/>
        <end position="575"/>
    </location>
</feature>
<dbReference type="InterPro" id="IPR050621">
    <property type="entry name" value="Tudor_domain_containing"/>
</dbReference>
<accession>B4NU22</accession>
<proteinExistence type="predicted"/>
<dbReference type="Pfam" id="PF00567">
    <property type="entry name" value="TUDOR"/>
    <property type="match status" value="1"/>
</dbReference>
<dbReference type="Gene3D" id="2.40.50.90">
    <property type="match status" value="1"/>
</dbReference>
<evidence type="ECO:0000313" key="3">
    <source>
        <dbReference type="EMBL" id="EDX16469.1"/>
    </source>
</evidence>
<feature type="domain" description="Tudor" evidence="2">
    <location>
        <begin position="291"/>
        <end position="413"/>
    </location>
</feature>
<dbReference type="PANTHER" id="PTHR22948">
    <property type="entry name" value="TUDOR DOMAIN CONTAINING PROTEIN"/>
    <property type="match status" value="1"/>
</dbReference>
<dbReference type="Gene3D" id="2.30.30.140">
    <property type="match status" value="1"/>
</dbReference>
<dbReference type="PANTHER" id="PTHR22948:SF76">
    <property type="entry name" value="FI20010P1-RELATED"/>
    <property type="match status" value="1"/>
</dbReference>
<name>B4NU22_DROSI</name>
<evidence type="ECO:0000256" key="1">
    <source>
        <dbReference type="SAM" id="MobiDB-lite"/>
    </source>
</evidence>
<dbReference type="GO" id="GO:0036464">
    <property type="term" value="C:cytoplasmic ribonucleoprotein granule"/>
    <property type="evidence" value="ECO:0007669"/>
    <property type="project" value="EnsemblMetazoa"/>
</dbReference>
<reference evidence="3 4" key="1">
    <citation type="journal article" date="2007" name="Nature">
        <title>Evolution of genes and genomes on the Drosophila phylogeny.</title>
        <authorList>
            <consortium name="Drosophila 12 Genomes Consortium"/>
            <person name="Clark A.G."/>
            <person name="Eisen M.B."/>
            <person name="Smith D.R."/>
            <person name="Bergman C.M."/>
            <person name="Oliver B."/>
            <person name="Markow T.A."/>
            <person name="Kaufman T.C."/>
            <person name="Kellis M."/>
            <person name="Gelbart W."/>
            <person name="Iyer V.N."/>
            <person name="Pollard D.A."/>
            <person name="Sackton T.B."/>
            <person name="Larracuente A.M."/>
            <person name="Singh N.D."/>
            <person name="Abad J.P."/>
            <person name="Abt D.N."/>
            <person name="Adryan B."/>
            <person name="Aguade M."/>
            <person name="Akashi H."/>
            <person name="Anderson W.W."/>
            <person name="Aquadro C.F."/>
            <person name="Ardell D.H."/>
            <person name="Arguello R."/>
            <person name="Artieri C.G."/>
            <person name="Barbash D.A."/>
            <person name="Barker D."/>
            <person name="Barsanti P."/>
            <person name="Batterham P."/>
            <person name="Batzoglou S."/>
            <person name="Begun D."/>
            <person name="Bhutkar A."/>
            <person name="Blanco E."/>
            <person name="Bosak S.A."/>
            <person name="Bradley R.K."/>
            <person name="Brand A.D."/>
            <person name="Brent M.R."/>
            <person name="Brooks A.N."/>
            <person name="Brown R.H."/>
            <person name="Butlin R.K."/>
            <person name="Caggese C."/>
            <person name="Calvi B.R."/>
            <person name="Bernardo de Carvalho A."/>
            <person name="Caspi A."/>
            <person name="Castrezana S."/>
            <person name="Celniker S.E."/>
            <person name="Chang J.L."/>
            <person name="Chapple C."/>
            <person name="Chatterji S."/>
            <person name="Chinwalla A."/>
            <person name="Civetta A."/>
            <person name="Clifton S.W."/>
            <person name="Comeron J.M."/>
            <person name="Costello J.C."/>
            <person name="Coyne J.A."/>
            <person name="Daub J."/>
            <person name="David R.G."/>
            <person name="Delcher A.L."/>
            <person name="Delehaunty K."/>
            <person name="Do C.B."/>
            <person name="Ebling H."/>
            <person name="Edwards K."/>
            <person name="Eickbush T."/>
            <person name="Evans J.D."/>
            <person name="Filipski A."/>
            <person name="Findeiss S."/>
            <person name="Freyhult E."/>
            <person name="Fulton L."/>
            <person name="Fulton R."/>
            <person name="Garcia A.C."/>
            <person name="Gardiner A."/>
            <person name="Garfield D.A."/>
            <person name="Garvin B.E."/>
            <person name="Gibson G."/>
            <person name="Gilbert D."/>
            <person name="Gnerre S."/>
            <person name="Godfrey J."/>
            <person name="Good R."/>
            <person name="Gotea V."/>
            <person name="Gravely B."/>
            <person name="Greenberg A.J."/>
            <person name="Griffiths-Jones S."/>
            <person name="Gross S."/>
            <person name="Guigo R."/>
            <person name="Gustafson E.A."/>
            <person name="Haerty W."/>
            <person name="Hahn M.W."/>
            <person name="Halligan D.L."/>
            <person name="Halpern A.L."/>
            <person name="Halter G.M."/>
            <person name="Han M.V."/>
            <person name="Heger A."/>
            <person name="Hillier L."/>
            <person name="Hinrichs A.S."/>
            <person name="Holmes I."/>
            <person name="Hoskins R.A."/>
            <person name="Hubisz M.J."/>
            <person name="Hultmark D."/>
            <person name="Huntley M.A."/>
            <person name="Jaffe D.B."/>
            <person name="Jagadeeshan S."/>
            <person name="Jeck W.R."/>
            <person name="Johnson J."/>
            <person name="Jones C.D."/>
            <person name="Jordan W.C."/>
            <person name="Karpen G.H."/>
            <person name="Kataoka E."/>
            <person name="Keightley P.D."/>
            <person name="Kheradpour P."/>
            <person name="Kirkness E.F."/>
            <person name="Koerich L.B."/>
            <person name="Kristiansen K."/>
            <person name="Kudrna D."/>
            <person name="Kulathinal R.J."/>
            <person name="Kumar S."/>
            <person name="Kwok R."/>
            <person name="Lander E."/>
            <person name="Langley C.H."/>
            <person name="Lapoint R."/>
            <person name="Lazzaro B.P."/>
            <person name="Lee S.J."/>
            <person name="Levesque L."/>
            <person name="Li R."/>
            <person name="Lin C.F."/>
            <person name="Lin M.F."/>
            <person name="Lindblad-Toh K."/>
            <person name="Llopart A."/>
            <person name="Long M."/>
            <person name="Low L."/>
            <person name="Lozovsky E."/>
            <person name="Lu J."/>
            <person name="Luo M."/>
            <person name="Machado C.A."/>
            <person name="Makalowski W."/>
            <person name="Marzo M."/>
            <person name="Matsuda M."/>
            <person name="Matzkin L."/>
            <person name="McAllister B."/>
            <person name="McBride C.S."/>
            <person name="McKernan B."/>
            <person name="McKernan K."/>
            <person name="Mendez-Lago M."/>
            <person name="Minx P."/>
            <person name="Mollenhauer M.U."/>
            <person name="Montooth K."/>
            <person name="Mount S.M."/>
            <person name="Mu X."/>
            <person name="Myers E."/>
            <person name="Negre B."/>
            <person name="Newfeld S."/>
            <person name="Nielsen R."/>
            <person name="Noor M.A."/>
            <person name="O'Grady P."/>
            <person name="Pachter L."/>
            <person name="Papaceit M."/>
            <person name="Parisi M.J."/>
            <person name="Parisi M."/>
            <person name="Parts L."/>
            <person name="Pedersen J.S."/>
            <person name="Pesole G."/>
            <person name="Phillippy A.M."/>
            <person name="Ponting C.P."/>
            <person name="Pop M."/>
            <person name="Porcelli D."/>
            <person name="Powell J.R."/>
            <person name="Prohaska S."/>
            <person name="Pruitt K."/>
            <person name="Puig M."/>
            <person name="Quesneville H."/>
            <person name="Ram K.R."/>
            <person name="Rand D."/>
            <person name="Rasmussen M.D."/>
            <person name="Reed L.K."/>
            <person name="Reenan R."/>
            <person name="Reily A."/>
            <person name="Remington K.A."/>
            <person name="Rieger T.T."/>
            <person name="Ritchie M.G."/>
            <person name="Robin C."/>
            <person name="Rogers Y.H."/>
            <person name="Rohde C."/>
            <person name="Rozas J."/>
            <person name="Rubenfield M.J."/>
            <person name="Ruiz A."/>
            <person name="Russo S."/>
            <person name="Salzberg S.L."/>
            <person name="Sanchez-Gracia A."/>
            <person name="Saranga D.J."/>
            <person name="Sato H."/>
            <person name="Schaeffer S.W."/>
            <person name="Schatz M.C."/>
            <person name="Schlenke T."/>
            <person name="Schwartz R."/>
            <person name="Segarra C."/>
            <person name="Singh R.S."/>
            <person name="Sirot L."/>
            <person name="Sirota M."/>
            <person name="Sisneros N.B."/>
            <person name="Smith C.D."/>
            <person name="Smith T.F."/>
            <person name="Spieth J."/>
            <person name="Stage D.E."/>
            <person name="Stark A."/>
            <person name="Stephan W."/>
            <person name="Strausberg R.L."/>
            <person name="Strempel S."/>
            <person name="Sturgill D."/>
            <person name="Sutton G."/>
            <person name="Sutton G.G."/>
            <person name="Tao W."/>
            <person name="Teichmann S."/>
            <person name="Tobari Y.N."/>
            <person name="Tomimura Y."/>
            <person name="Tsolas J.M."/>
            <person name="Valente V.L."/>
            <person name="Venter E."/>
            <person name="Venter J.C."/>
            <person name="Vicario S."/>
            <person name="Vieira F.G."/>
            <person name="Vilella A.J."/>
            <person name="Villasante A."/>
            <person name="Walenz B."/>
            <person name="Wang J."/>
            <person name="Wasserman M."/>
            <person name="Watts T."/>
            <person name="Wilson D."/>
            <person name="Wilson R.K."/>
            <person name="Wing R.A."/>
            <person name="Wolfner M.F."/>
            <person name="Wong A."/>
            <person name="Wong G.K."/>
            <person name="Wu C.I."/>
            <person name="Wu G."/>
            <person name="Yamamoto D."/>
            <person name="Yang H.P."/>
            <person name="Yang S.P."/>
            <person name="Yorke J.A."/>
            <person name="Yoshida K."/>
            <person name="Zdobnov E."/>
            <person name="Zhang P."/>
            <person name="Zhang Y."/>
            <person name="Zimin A.V."/>
            <person name="Baldwin J."/>
            <person name="Abdouelleil A."/>
            <person name="Abdulkadir J."/>
            <person name="Abebe A."/>
            <person name="Abera B."/>
            <person name="Abreu J."/>
            <person name="Acer S.C."/>
            <person name="Aftuck L."/>
            <person name="Alexander A."/>
            <person name="An P."/>
            <person name="Anderson E."/>
            <person name="Anderson S."/>
            <person name="Arachi H."/>
            <person name="Azer M."/>
            <person name="Bachantsang P."/>
            <person name="Barry A."/>
            <person name="Bayul T."/>
            <person name="Berlin A."/>
            <person name="Bessette D."/>
            <person name="Bloom T."/>
            <person name="Blye J."/>
            <person name="Boguslavskiy L."/>
            <person name="Bonnet C."/>
            <person name="Boukhgalter B."/>
            <person name="Bourzgui I."/>
            <person name="Brown A."/>
            <person name="Cahill P."/>
            <person name="Channer S."/>
            <person name="Cheshatsang Y."/>
            <person name="Chuda L."/>
            <person name="Citroen M."/>
            <person name="Collymore A."/>
            <person name="Cooke P."/>
            <person name="Costello M."/>
            <person name="D'Aco K."/>
            <person name="Daza R."/>
            <person name="De Haan G."/>
            <person name="DeGray S."/>
            <person name="DeMaso C."/>
            <person name="Dhargay N."/>
            <person name="Dooley K."/>
            <person name="Dooley E."/>
            <person name="Doricent M."/>
            <person name="Dorje P."/>
            <person name="Dorjee K."/>
            <person name="Dupes A."/>
            <person name="Elong R."/>
            <person name="Falk J."/>
            <person name="Farina A."/>
            <person name="Faro S."/>
            <person name="Ferguson D."/>
            <person name="Fisher S."/>
            <person name="Foley C.D."/>
            <person name="Franke A."/>
            <person name="Friedrich D."/>
            <person name="Gadbois L."/>
            <person name="Gearin G."/>
            <person name="Gearin C.R."/>
            <person name="Giannoukos G."/>
            <person name="Goode T."/>
            <person name="Graham J."/>
            <person name="Grandbois E."/>
            <person name="Grewal S."/>
            <person name="Gyaltsen K."/>
            <person name="Hafez N."/>
            <person name="Hagos B."/>
            <person name="Hall J."/>
            <person name="Henson C."/>
            <person name="Hollinger A."/>
            <person name="Honan T."/>
            <person name="Huard M.D."/>
            <person name="Hughes L."/>
            <person name="Hurhula B."/>
            <person name="Husby M.E."/>
            <person name="Kamat A."/>
            <person name="Kanga B."/>
            <person name="Kashin S."/>
            <person name="Khazanovich D."/>
            <person name="Kisner P."/>
            <person name="Lance K."/>
            <person name="Lara M."/>
            <person name="Lee W."/>
            <person name="Lennon N."/>
            <person name="Letendre F."/>
            <person name="LeVine R."/>
            <person name="Lipovsky A."/>
            <person name="Liu X."/>
            <person name="Liu J."/>
            <person name="Liu S."/>
            <person name="Lokyitsang T."/>
            <person name="Lokyitsang Y."/>
            <person name="Lubonja R."/>
            <person name="Lui A."/>
            <person name="MacDonald P."/>
            <person name="Magnisalis V."/>
            <person name="Maru K."/>
            <person name="Matthews C."/>
            <person name="McCusker W."/>
            <person name="McDonough S."/>
            <person name="Mehta T."/>
            <person name="Meldrim J."/>
            <person name="Meneus L."/>
            <person name="Mihai O."/>
            <person name="Mihalev A."/>
            <person name="Mihova T."/>
            <person name="Mittelman R."/>
            <person name="Mlenga V."/>
            <person name="Montmayeur A."/>
            <person name="Mulrain L."/>
            <person name="Navidi A."/>
            <person name="Naylor J."/>
            <person name="Negash T."/>
            <person name="Nguyen T."/>
            <person name="Nguyen N."/>
            <person name="Nicol R."/>
            <person name="Norbu C."/>
            <person name="Norbu N."/>
            <person name="Novod N."/>
            <person name="O'Neill B."/>
            <person name="Osman S."/>
            <person name="Markiewicz E."/>
            <person name="Oyono O.L."/>
            <person name="Patti C."/>
            <person name="Phunkhang P."/>
            <person name="Pierre F."/>
            <person name="Priest M."/>
            <person name="Raghuraman S."/>
            <person name="Rege F."/>
            <person name="Reyes R."/>
            <person name="Rise C."/>
            <person name="Rogov P."/>
            <person name="Ross K."/>
            <person name="Ryan E."/>
            <person name="Settipalli S."/>
            <person name="Shea T."/>
            <person name="Sherpa N."/>
            <person name="Shi L."/>
            <person name="Shih D."/>
            <person name="Sparrow T."/>
            <person name="Spaulding J."/>
            <person name="Stalker J."/>
            <person name="Stange-Thomann N."/>
            <person name="Stavropoulos S."/>
            <person name="Stone C."/>
            <person name="Strader C."/>
            <person name="Tesfaye S."/>
            <person name="Thomson T."/>
            <person name="Thoulutsang Y."/>
            <person name="Thoulutsang D."/>
            <person name="Topham K."/>
            <person name="Topping I."/>
            <person name="Tsamla T."/>
            <person name="Vassiliev H."/>
            <person name="Vo A."/>
            <person name="Wangchuk T."/>
            <person name="Wangdi T."/>
            <person name="Weiand M."/>
            <person name="Wilkinson J."/>
            <person name="Wilson A."/>
            <person name="Yadav S."/>
            <person name="Young G."/>
            <person name="Yu Q."/>
            <person name="Zembek L."/>
            <person name="Zhong D."/>
            <person name="Zimmer A."/>
            <person name="Zwirko Z."/>
            <person name="Jaffe D.B."/>
            <person name="Alvarez P."/>
            <person name="Brockman W."/>
            <person name="Butler J."/>
            <person name="Chin C."/>
            <person name="Gnerre S."/>
            <person name="Grabherr M."/>
            <person name="Kleber M."/>
            <person name="Mauceli E."/>
            <person name="MacCallum I."/>
        </authorList>
    </citation>
    <scope>NUCLEOTIDE SEQUENCE [LARGE SCALE GENOMIC DNA]</scope>
    <source>
        <strain evidence="4">white501</strain>
    </source>
</reference>
<evidence type="ECO:0000313" key="4">
    <source>
        <dbReference type="Proteomes" id="UP000000304"/>
    </source>
</evidence>
<dbReference type="OrthoDB" id="10034606at2759"/>
<protein>
    <submittedName>
        <fullName evidence="3">GD24593</fullName>
    </submittedName>
</protein>
<gene>
    <name evidence="3" type="primary">Dsim\GD24593</name>
    <name evidence="3" type="ORF">Dsim_GD24593</name>
</gene>
<evidence type="ECO:0000259" key="2">
    <source>
        <dbReference type="Pfam" id="PF00567"/>
    </source>
</evidence>
<feature type="compositionally biased region" description="Acidic residues" evidence="1">
    <location>
        <begin position="580"/>
        <end position="590"/>
    </location>
</feature>
<feature type="compositionally biased region" description="Basic and acidic residues" evidence="1">
    <location>
        <begin position="591"/>
        <end position="601"/>
    </location>
</feature>
<sequence length="601" mass="68656">MLSKMEAENDLIQNVRSKKLLKTISEKVDNNELPLDLRSPSAELRNDELLADLSDLLKVAENIAFEEKTNDSENPPEQINGNTELALDLRLPAAKMRRNLEFLDAFEEKTSDSKPPAVADQQISKLQNYRHMQTFNKSPRMDLDATKSDVPCNNCMFMDGMSRRMPCYIFVPPDVDDGEPVERPAKGSRAKHLYSGNADFMKDWIADTSIDLGYTKSRAAVEPLLAQTLNVIDSDSDRLDPRMTRSMARASAESYEMDVEMSFEMPVDAVGLDWKLPPQRVQDCCKIGSILPISLSCVYTPFQFWFHILTSQYAKSPVAQMTTGLDLFYRTTRIKTYLAALPSFFYKEGFICAAYSDSGWRRGRVLLTAPSDAAWVYIYYVDHAQSVVLAPRYLRFLPLSFARAPPLVYRGSLTHVLPLAAHWPFKSITAFQRMAFQTLMVIFYMRLSRDAKFAPTVNEDLVKARLAGIREFYGNRKVRYARELLPSFGMLESRIMPLHDENFECFFDSIIYSESFHRDYQVPKPLNPFQVRLFAALSDWMLTYRSQQEHWRRVRRLAIEWEGPPGAGAGAGAGARVGAEEEGPQQPEEEEPHKLRNDETM</sequence>
<dbReference type="AlphaFoldDB" id="B4NU22"/>
<dbReference type="PhylomeDB" id="B4NU22"/>
<dbReference type="SUPFAM" id="SSF63748">
    <property type="entry name" value="Tudor/PWWP/MBT"/>
    <property type="match status" value="1"/>
</dbReference>
<feature type="region of interest" description="Disordered" evidence="1">
    <location>
        <begin position="562"/>
        <end position="601"/>
    </location>
</feature>
<dbReference type="InterPro" id="IPR035437">
    <property type="entry name" value="SNase_OB-fold_sf"/>
</dbReference>
<dbReference type="OMA" id="FICAAYS"/>
<organism evidence="3 4">
    <name type="scientific">Drosophila simulans</name>
    <name type="common">Fruit fly</name>
    <dbReference type="NCBI Taxonomy" id="7240"/>
    <lineage>
        <taxon>Eukaryota</taxon>
        <taxon>Metazoa</taxon>
        <taxon>Ecdysozoa</taxon>
        <taxon>Arthropoda</taxon>
        <taxon>Hexapoda</taxon>
        <taxon>Insecta</taxon>
        <taxon>Pterygota</taxon>
        <taxon>Neoptera</taxon>
        <taxon>Endopterygota</taxon>
        <taxon>Diptera</taxon>
        <taxon>Brachycera</taxon>
        <taxon>Muscomorpha</taxon>
        <taxon>Ephydroidea</taxon>
        <taxon>Drosophilidae</taxon>
        <taxon>Drosophila</taxon>
        <taxon>Sophophora</taxon>
    </lineage>
</organism>
<dbReference type="EMBL" id="CH983524">
    <property type="protein sequence ID" value="EDX16469.1"/>
    <property type="molecule type" value="Genomic_DNA"/>
</dbReference>